<dbReference type="CDD" id="cd21175">
    <property type="entry name" value="LPMO_AA9"/>
    <property type="match status" value="1"/>
</dbReference>
<keyword evidence="7" id="KW-0732">Signal</keyword>
<organism evidence="9 10">
    <name type="scientific">Lachnellula subtilissima</name>
    <dbReference type="NCBI Taxonomy" id="602034"/>
    <lineage>
        <taxon>Eukaryota</taxon>
        <taxon>Fungi</taxon>
        <taxon>Dikarya</taxon>
        <taxon>Ascomycota</taxon>
        <taxon>Pezizomycotina</taxon>
        <taxon>Leotiomycetes</taxon>
        <taxon>Helotiales</taxon>
        <taxon>Lachnaceae</taxon>
        <taxon>Lachnellula</taxon>
    </lineage>
</organism>
<evidence type="ECO:0000256" key="6">
    <source>
        <dbReference type="SAM" id="MobiDB-lite"/>
    </source>
</evidence>
<comment type="caution">
    <text evidence="9">The sequence shown here is derived from an EMBL/GenBank/DDBJ whole genome shotgun (WGS) entry which is preliminary data.</text>
</comment>
<evidence type="ECO:0000256" key="7">
    <source>
        <dbReference type="SAM" id="SignalP"/>
    </source>
</evidence>
<keyword evidence="3" id="KW-0964">Secreted</keyword>
<dbReference type="Pfam" id="PF03443">
    <property type="entry name" value="AA9"/>
    <property type="match status" value="1"/>
</dbReference>
<dbReference type="InterPro" id="IPR049892">
    <property type="entry name" value="AA9"/>
</dbReference>
<evidence type="ECO:0000256" key="3">
    <source>
        <dbReference type="ARBA" id="ARBA00022525"/>
    </source>
</evidence>
<protein>
    <submittedName>
        <fullName evidence="9">Endoglucanase</fullName>
    </submittedName>
</protein>
<dbReference type="GO" id="GO:0005576">
    <property type="term" value="C:extracellular region"/>
    <property type="evidence" value="ECO:0007669"/>
    <property type="project" value="UniProtKB-SubCell"/>
</dbReference>
<dbReference type="PANTHER" id="PTHR33353:SF34">
    <property type="entry name" value="ENDO-BETA-1,4-GLUCANASE D"/>
    <property type="match status" value="1"/>
</dbReference>
<dbReference type="Proteomes" id="UP000462212">
    <property type="component" value="Unassembled WGS sequence"/>
</dbReference>
<dbReference type="PANTHER" id="PTHR33353">
    <property type="entry name" value="PUTATIVE (AFU_ORTHOLOGUE AFUA_1G12560)-RELATED"/>
    <property type="match status" value="1"/>
</dbReference>
<evidence type="ECO:0000256" key="5">
    <source>
        <dbReference type="ARBA" id="ARBA00023180"/>
    </source>
</evidence>
<comment type="subcellular location">
    <subcellularLocation>
        <location evidence="2">Secreted</location>
    </subcellularLocation>
</comment>
<feature type="region of interest" description="Disordered" evidence="6">
    <location>
        <begin position="478"/>
        <end position="588"/>
    </location>
</feature>
<evidence type="ECO:0000259" key="8">
    <source>
        <dbReference type="Pfam" id="PF03443"/>
    </source>
</evidence>
<evidence type="ECO:0000256" key="2">
    <source>
        <dbReference type="ARBA" id="ARBA00004613"/>
    </source>
</evidence>
<dbReference type="OrthoDB" id="4849160at2759"/>
<proteinExistence type="predicted"/>
<accession>A0A8H8RH90</accession>
<evidence type="ECO:0000313" key="10">
    <source>
        <dbReference type="Proteomes" id="UP000462212"/>
    </source>
</evidence>
<dbReference type="EMBL" id="QGMJ01000641">
    <property type="protein sequence ID" value="TVY34460.1"/>
    <property type="molecule type" value="Genomic_DNA"/>
</dbReference>
<name>A0A8H8RH90_9HELO</name>
<feature type="compositionally biased region" description="Basic and acidic residues" evidence="6">
    <location>
        <begin position="512"/>
        <end position="526"/>
    </location>
</feature>
<gene>
    <name evidence="9" type="primary">cel61a_1</name>
    <name evidence="9" type="ORF">LSUB1_G007223</name>
</gene>
<feature type="domain" description="Auxiliary Activity family 9 catalytic" evidence="8">
    <location>
        <begin position="22"/>
        <end position="237"/>
    </location>
</feature>
<dbReference type="InterPro" id="IPR005103">
    <property type="entry name" value="AA9_LPMO"/>
</dbReference>
<evidence type="ECO:0000256" key="1">
    <source>
        <dbReference type="ARBA" id="ARBA00001973"/>
    </source>
</evidence>
<keyword evidence="10" id="KW-1185">Reference proteome</keyword>
<feature type="chain" id="PRO_5034287222" evidence="7">
    <location>
        <begin position="22"/>
        <end position="588"/>
    </location>
</feature>
<dbReference type="Gene3D" id="2.70.50.70">
    <property type="match status" value="1"/>
</dbReference>
<keyword evidence="4" id="KW-1015">Disulfide bond</keyword>
<feature type="signal peptide" evidence="7">
    <location>
        <begin position="1"/>
        <end position="21"/>
    </location>
</feature>
<feature type="region of interest" description="Disordered" evidence="6">
    <location>
        <begin position="321"/>
        <end position="348"/>
    </location>
</feature>
<feature type="compositionally biased region" description="Polar residues" evidence="6">
    <location>
        <begin position="336"/>
        <end position="348"/>
    </location>
</feature>
<evidence type="ECO:0000256" key="4">
    <source>
        <dbReference type="ARBA" id="ARBA00023157"/>
    </source>
</evidence>
<sequence>MSFSKITAISGALAFVSRVAAHGTVTGIVADGVYYDGYHANYQYEAVQPVVVGWSTPEDQGNGFIDPNNYTTSEIICHLGATNAQTSATVKAGGSVELQWSAWPSSHHGPVIDYLANCNGDCKTVDKTTLEFFKIDGVGLIDDTTIPGNWATDTLIANNNSWTVAIPTDIAPGNYVLRHEIIALHSAGDADGAQNYPQCVNLEVTGSGTATPSGVLGTSLYTPSDAGISINIYQSLSTYVVPGPTLYSGAISASQTAAASATSAASVASASGSADAVTTSAAVVASSSAAGAATKVASSPSSGITSKPVASGALYPNGTATASKSKSACKSKPKSQVSGAITRSSRTPIRQIATSSAVSETFANSVTIATTSTVPTSASVQAAPSSAQASASSSSSASSAATIPEGTTLNSLLSWVSSFYSTHKDTEYDGSTIARRAHARDIVRRQEADKFSGVNIMPTGGFPHGTGAGFAQPTGLPGRVGKAAAQGTGAPHHHHHGHGTGAGFSKPTGVLRRAEAQESGRPHHSEGAGFPRPTGVMFTGGAQESGRPHFSGAKPSGVRPTGCAFPTGGAFPTGRAFPSSSRFAPPAQ</sequence>
<comment type="cofactor">
    <cofactor evidence="1">
        <name>Cu(2+)</name>
        <dbReference type="ChEBI" id="CHEBI:29036"/>
    </cofactor>
</comment>
<dbReference type="AlphaFoldDB" id="A0A8H8RH90"/>
<keyword evidence="5" id="KW-0325">Glycoprotein</keyword>
<evidence type="ECO:0000313" key="9">
    <source>
        <dbReference type="EMBL" id="TVY34460.1"/>
    </source>
</evidence>
<reference evidence="9 10" key="1">
    <citation type="submission" date="2018-05" db="EMBL/GenBank/DDBJ databases">
        <title>Genome sequencing and assembly of the regulated plant pathogen Lachnellula willkommii and related sister species for the development of diagnostic species identification markers.</title>
        <authorList>
            <person name="Giroux E."/>
            <person name="Bilodeau G."/>
        </authorList>
    </citation>
    <scope>NUCLEOTIDE SEQUENCE [LARGE SCALE GENOMIC DNA]</scope>
    <source>
        <strain evidence="9 10">CBS 197.66</strain>
    </source>
</reference>